<keyword evidence="2" id="KW-0963">Cytoplasm</keyword>
<dbReference type="GO" id="GO:0045893">
    <property type="term" value="P:positive regulation of DNA-templated transcription"/>
    <property type="evidence" value="ECO:0007669"/>
    <property type="project" value="InterPro"/>
</dbReference>
<keyword evidence="8" id="KW-1185">Reference proteome</keyword>
<dbReference type="GO" id="GO:0005507">
    <property type="term" value="F:copper ion binding"/>
    <property type="evidence" value="ECO:0007669"/>
    <property type="project" value="InterPro"/>
</dbReference>
<dbReference type="GO" id="GO:0003677">
    <property type="term" value="F:DNA binding"/>
    <property type="evidence" value="ECO:0007669"/>
    <property type="project" value="UniProtKB-KW"/>
</dbReference>
<dbReference type="InterPro" id="IPR009061">
    <property type="entry name" value="DNA-bd_dom_put_sf"/>
</dbReference>
<dbReference type="PANTHER" id="PTHR30204:SF94">
    <property type="entry name" value="HEAVY METAL-DEPENDENT TRANSCRIPTIONAL REGULATOR HI_0293-RELATED"/>
    <property type="match status" value="1"/>
</dbReference>
<dbReference type="EMBL" id="JACHXA010000005">
    <property type="protein sequence ID" value="MBB3065900.1"/>
    <property type="molecule type" value="Genomic_DNA"/>
</dbReference>
<evidence type="ECO:0000259" key="6">
    <source>
        <dbReference type="PROSITE" id="PS50937"/>
    </source>
</evidence>
<dbReference type="Proteomes" id="UP000581135">
    <property type="component" value="Unassembled WGS sequence"/>
</dbReference>
<keyword evidence="3" id="KW-0805">Transcription regulation</keyword>
<dbReference type="PRINTS" id="PR00040">
    <property type="entry name" value="HTHMERR"/>
</dbReference>
<evidence type="ECO:0000256" key="1">
    <source>
        <dbReference type="ARBA" id="ARBA00004496"/>
    </source>
</evidence>
<dbReference type="NCBIfam" id="TIGR02044">
    <property type="entry name" value="CueR"/>
    <property type="match status" value="1"/>
</dbReference>
<organism evidence="7 8">
    <name type="scientific">Limibacillus halophilus</name>
    <dbReference type="NCBI Taxonomy" id="1579333"/>
    <lineage>
        <taxon>Bacteria</taxon>
        <taxon>Pseudomonadati</taxon>
        <taxon>Pseudomonadota</taxon>
        <taxon>Alphaproteobacteria</taxon>
        <taxon>Rhodospirillales</taxon>
        <taxon>Rhodovibrionaceae</taxon>
        <taxon>Limibacillus</taxon>
    </lineage>
</organism>
<dbReference type="AlphaFoldDB" id="A0A839SW34"/>
<evidence type="ECO:0000256" key="2">
    <source>
        <dbReference type="ARBA" id="ARBA00022490"/>
    </source>
</evidence>
<dbReference type="PANTHER" id="PTHR30204">
    <property type="entry name" value="REDOX-CYCLING DRUG-SENSING TRANSCRIPTIONAL ACTIVATOR SOXR"/>
    <property type="match status" value="1"/>
</dbReference>
<dbReference type="SUPFAM" id="SSF46955">
    <property type="entry name" value="Putative DNA-binding domain"/>
    <property type="match status" value="1"/>
</dbReference>
<dbReference type="SMART" id="SM00422">
    <property type="entry name" value="HTH_MERR"/>
    <property type="match status" value="1"/>
</dbReference>
<dbReference type="RefSeq" id="WP_183416713.1">
    <property type="nucleotide sequence ID" value="NZ_JACHXA010000005.1"/>
</dbReference>
<dbReference type="InterPro" id="IPR047057">
    <property type="entry name" value="MerR_fam"/>
</dbReference>
<evidence type="ECO:0000256" key="4">
    <source>
        <dbReference type="ARBA" id="ARBA00023125"/>
    </source>
</evidence>
<comment type="caution">
    <text evidence="7">The sequence shown here is derived from an EMBL/GenBank/DDBJ whole genome shotgun (WGS) entry which is preliminary data.</text>
</comment>
<feature type="domain" description="HTH merR-type" evidence="6">
    <location>
        <begin position="1"/>
        <end position="69"/>
    </location>
</feature>
<comment type="subcellular location">
    <subcellularLocation>
        <location evidence="1">Cytoplasm</location>
    </subcellularLocation>
</comment>
<protein>
    <submittedName>
        <fullName evidence="7">Cu(I)-responsive transcriptional regulator</fullName>
    </submittedName>
</protein>
<accession>A0A839SW34</accession>
<name>A0A839SW34_9PROT</name>
<dbReference type="InterPro" id="IPR015358">
    <property type="entry name" value="Tscrpt_reg_MerR_DNA-bd"/>
</dbReference>
<evidence type="ECO:0000313" key="8">
    <source>
        <dbReference type="Proteomes" id="UP000581135"/>
    </source>
</evidence>
<dbReference type="Pfam" id="PF00376">
    <property type="entry name" value="MerR"/>
    <property type="match status" value="1"/>
</dbReference>
<dbReference type="PROSITE" id="PS50937">
    <property type="entry name" value="HTH_MERR_2"/>
    <property type="match status" value="1"/>
</dbReference>
<dbReference type="GO" id="GO:0003700">
    <property type="term" value="F:DNA-binding transcription factor activity"/>
    <property type="evidence" value="ECO:0007669"/>
    <property type="project" value="InterPro"/>
</dbReference>
<evidence type="ECO:0000313" key="7">
    <source>
        <dbReference type="EMBL" id="MBB3065900.1"/>
    </source>
</evidence>
<dbReference type="GO" id="GO:0005737">
    <property type="term" value="C:cytoplasm"/>
    <property type="evidence" value="ECO:0007669"/>
    <property type="project" value="UniProtKB-SubCell"/>
</dbReference>
<dbReference type="InterPro" id="IPR011789">
    <property type="entry name" value="CueR"/>
</dbReference>
<dbReference type="CDD" id="cd01108">
    <property type="entry name" value="HTH_CueR"/>
    <property type="match status" value="1"/>
</dbReference>
<keyword evidence="4" id="KW-0238">DNA-binding</keyword>
<dbReference type="Gene3D" id="1.10.1660.10">
    <property type="match status" value="1"/>
</dbReference>
<keyword evidence="5" id="KW-0804">Transcription</keyword>
<evidence type="ECO:0000256" key="3">
    <source>
        <dbReference type="ARBA" id="ARBA00023015"/>
    </source>
</evidence>
<dbReference type="Pfam" id="PF09278">
    <property type="entry name" value="MerR-DNA-bind"/>
    <property type="match status" value="1"/>
</dbReference>
<reference evidence="7 8" key="1">
    <citation type="submission" date="2020-08" db="EMBL/GenBank/DDBJ databases">
        <title>Genomic Encyclopedia of Type Strains, Phase III (KMG-III): the genomes of soil and plant-associated and newly described type strains.</title>
        <authorList>
            <person name="Whitman W."/>
        </authorList>
    </citation>
    <scope>NUCLEOTIDE SEQUENCE [LARGE SCALE GENOMIC DNA]</scope>
    <source>
        <strain evidence="7 8">CECT 8803</strain>
    </source>
</reference>
<sequence length="133" mass="15063">MRIGEVSRRTGVPSKTIRYYEEIGLIDAASRTISGYRDYGHHELETLRFISRARGLGFTVAQVEDLLALWNDRDRNSAQVKQVAAEHLRRIDEKIAELRSIRGTLSHLMENCHGDDRPDCPILEGLEGKTSDA</sequence>
<dbReference type="InterPro" id="IPR000551">
    <property type="entry name" value="MerR-type_HTH_dom"/>
</dbReference>
<evidence type="ECO:0000256" key="5">
    <source>
        <dbReference type="ARBA" id="ARBA00023163"/>
    </source>
</evidence>
<proteinExistence type="predicted"/>
<gene>
    <name evidence="7" type="ORF">FHR98_002196</name>
</gene>